<proteinExistence type="predicted"/>
<feature type="compositionally biased region" description="Polar residues" evidence="4">
    <location>
        <begin position="1035"/>
        <end position="1049"/>
    </location>
</feature>
<dbReference type="InterPro" id="IPR035979">
    <property type="entry name" value="RBD_domain_sf"/>
</dbReference>
<feature type="region of interest" description="Disordered" evidence="4">
    <location>
        <begin position="1"/>
        <end position="49"/>
    </location>
</feature>
<dbReference type="GO" id="GO:0003723">
    <property type="term" value="F:RNA binding"/>
    <property type="evidence" value="ECO:0007669"/>
    <property type="project" value="UniProtKB-UniRule"/>
</dbReference>
<dbReference type="VEuPathDB" id="AmoebaDB:NAEGRDRAFT_75755"/>
<dbReference type="InterPro" id="IPR012677">
    <property type="entry name" value="Nucleotide-bd_a/b_plait_sf"/>
</dbReference>
<keyword evidence="7" id="KW-1185">Reference proteome</keyword>
<evidence type="ECO:0000313" key="7">
    <source>
        <dbReference type="Proteomes" id="UP000006671"/>
    </source>
</evidence>
<dbReference type="CDD" id="cd00590">
    <property type="entry name" value="RRM_SF"/>
    <property type="match status" value="1"/>
</dbReference>
<evidence type="ECO:0000256" key="2">
    <source>
        <dbReference type="ARBA" id="ARBA00022884"/>
    </source>
</evidence>
<dbReference type="STRING" id="5762.D2W2Y5"/>
<protein>
    <submittedName>
        <fullName evidence="6">Predicted protein</fullName>
    </submittedName>
</protein>
<dbReference type="Proteomes" id="UP000006671">
    <property type="component" value="Unassembled WGS sequence"/>
</dbReference>
<feature type="compositionally biased region" description="Polar residues" evidence="4">
    <location>
        <begin position="62"/>
        <end position="76"/>
    </location>
</feature>
<feature type="compositionally biased region" description="Basic and acidic residues" evidence="4">
    <location>
        <begin position="841"/>
        <end position="851"/>
    </location>
</feature>
<feature type="compositionally biased region" description="Low complexity" evidence="4">
    <location>
        <begin position="1015"/>
        <end position="1034"/>
    </location>
</feature>
<feature type="region of interest" description="Disordered" evidence="4">
    <location>
        <begin position="62"/>
        <end position="86"/>
    </location>
</feature>
<feature type="compositionally biased region" description="Polar residues" evidence="4">
    <location>
        <begin position="1"/>
        <end position="16"/>
    </location>
</feature>
<feature type="compositionally biased region" description="Acidic residues" evidence="4">
    <location>
        <begin position="29"/>
        <end position="43"/>
    </location>
</feature>
<dbReference type="OrthoDB" id="271725at2759"/>
<reference evidence="6 7" key="1">
    <citation type="journal article" date="2010" name="Cell">
        <title>The genome of Naegleria gruberi illuminates early eukaryotic versatility.</title>
        <authorList>
            <person name="Fritz-Laylin L.K."/>
            <person name="Prochnik S.E."/>
            <person name="Ginger M.L."/>
            <person name="Dacks J.B."/>
            <person name="Carpenter M.L."/>
            <person name="Field M.C."/>
            <person name="Kuo A."/>
            <person name="Paredez A."/>
            <person name="Chapman J."/>
            <person name="Pham J."/>
            <person name="Shu S."/>
            <person name="Neupane R."/>
            <person name="Cipriano M."/>
            <person name="Mancuso J."/>
            <person name="Tu H."/>
            <person name="Salamov A."/>
            <person name="Lindquist E."/>
            <person name="Shapiro H."/>
            <person name="Lucas S."/>
            <person name="Grigoriev I.V."/>
            <person name="Cande W.Z."/>
            <person name="Fulton C."/>
            <person name="Rokhsar D.S."/>
            <person name="Dawson S.C."/>
        </authorList>
    </citation>
    <scope>NUCLEOTIDE SEQUENCE [LARGE SCALE GENOMIC DNA]</scope>
    <source>
        <strain evidence="6 7">NEG-M</strain>
    </source>
</reference>
<dbReference type="PANTHER" id="PTHR24012">
    <property type="entry name" value="RNA BINDING PROTEIN"/>
    <property type="match status" value="1"/>
</dbReference>
<organism evidence="7">
    <name type="scientific">Naegleria gruberi</name>
    <name type="common">Amoeba</name>
    <dbReference type="NCBI Taxonomy" id="5762"/>
    <lineage>
        <taxon>Eukaryota</taxon>
        <taxon>Discoba</taxon>
        <taxon>Heterolobosea</taxon>
        <taxon>Tetramitia</taxon>
        <taxon>Eutetramitia</taxon>
        <taxon>Vahlkampfiidae</taxon>
        <taxon>Naegleria</taxon>
    </lineage>
</organism>
<dbReference type="AlphaFoldDB" id="D2W2Y5"/>
<dbReference type="Pfam" id="PF00076">
    <property type="entry name" value="RRM_1"/>
    <property type="match status" value="1"/>
</dbReference>
<name>D2W2Y5_NAEGR</name>
<dbReference type="OMA" id="PNDQINT"/>
<feature type="domain" description="RRM" evidence="5">
    <location>
        <begin position="881"/>
        <end position="961"/>
    </location>
</feature>
<dbReference type="InterPro" id="IPR003107">
    <property type="entry name" value="HAT"/>
</dbReference>
<evidence type="ECO:0000313" key="6">
    <source>
        <dbReference type="EMBL" id="EFC36598.1"/>
    </source>
</evidence>
<dbReference type="KEGG" id="ngr:NAEGRDRAFT_75755"/>
<dbReference type="GeneID" id="8859941"/>
<evidence type="ECO:0000256" key="3">
    <source>
        <dbReference type="PROSITE-ProRule" id="PRU00176"/>
    </source>
</evidence>
<dbReference type="InParanoid" id="D2W2Y5"/>
<dbReference type="EMBL" id="GG738928">
    <property type="protein sequence ID" value="EFC36598.1"/>
    <property type="molecule type" value="Genomic_DNA"/>
</dbReference>
<dbReference type="SMART" id="SM00386">
    <property type="entry name" value="HAT"/>
    <property type="match status" value="3"/>
</dbReference>
<feature type="region of interest" description="Disordered" evidence="4">
    <location>
        <begin position="976"/>
        <end position="1066"/>
    </location>
</feature>
<feature type="compositionally biased region" description="Basic and acidic residues" evidence="4">
    <location>
        <begin position="866"/>
        <end position="876"/>
    </location>
</feature>
<gene>
    <name evidence="6" type="ORF">NAEGRDRAFT_75755</name>
</gene>
<evidence type="ECO:0000256" key="4">
    <source>
        <dbReference type="SAM" id="MobiDB-lite"/>
    </source>
</evidence>
<keyword evidence="2 3" id="KW-0694">RNA-binding</keyword>
<sequence>MFKGTPSTKEQQQQLEESAANKRKRSSFDDDSDSDSSSSDEETFASSSLAFNNHNNLMNDEQVNEQSKASSSSIIDNDQKEDEENTMKLSEFKKTLLSKLSKQYTTIITQNELDILEQQLLSNPFAFSSSEWDELIGQYQYRSYIGQFNHQIDKRNTDLPSQYSVLLNNQYINVNALEKTRHLRWKRSEFLKLGEESWLDWIREEELHFMEGKYSDHQQRDVIKCIYERALLWENYSYKTLRANYCKFMLKYYESNSSIIDDSFNLVFNLVGYDEEICNLYLKYLKQYEKNHSKIRNIYANLLKHPNHQSVFTIWKEYNQWEKNPSDDEMKARYIHALKQVEERISLQKQTQDESSYLEQINFEMKKYNNCKELLKSKEFNEMSLEDLNEIGSILKERITLLLKKVASESNNSETLWNMLLNFLISEKDEFISTNNETLSSSNGIFNTIKTLHEIIKTNFKYLDNSHLSIYLQNIEQVDDNLLNALHLHMTCWVAFKNLSWNSEMHKYLILSLEILHELSSSKLEYSSSYLKLINDIMFNKSMHALNSFANDLTFNDYYQVFSTFCSCLTRLNRKLYFNISTRSEPNENLNSALVEVSQAADQSFQTFSDYLDQYFKMDTSRVHYFELQYAEFLLENGQSQRALEFFENVLMNNEIFKKELRAWQDFIQFMEKINWFEINNENPLETKHEKISATYDLGIRSMDNPSTKQILAKLWLYYEKVNSNSVHSIIKAENILKQFKDSQKKKMKEKSNTKEKSNIKEKSIIKEKSNDDKGKTEKKPKEEKKTKVKEDRPKKKVKFATTEEELVEQVPSENTNIISSEISNVEQQLDHDVEMKELENIKSSTEKTMETKSTSNETNQPQTEPPKKIKKESSDEKPCLNVVVWNLPFSMKEQDIRELFQQHSIQAKRITLITRENGSSKGMAFVELESHEIIQQAIEKLNNYGIDKEGNLLKVAQAETAKMKKLLKKQKDITNKKFVHNSTPKLHIKESDTRQKKPNMFKPRSVPKRNETISSSSSSSGNNNQQTASGSGSDSVVTNNTENQSQPSAAAVGGLSNDDFKKFLR</sequence>
<evidence type="ECO:0000259" key="5">
    <source>
        <dbReference type="PROSITE" id="PS50102"/>
    </source>
</evidence>
<accession>D2W2Y5</accession>
<dbReference type="PROSITE" id="PS50102">
    <property type="entry name" value="RRM"/>
    <property type="match status" value="1"/>
</dbReference>
<feature type="compositionally biased region" description="Basic and acidic residues" evidence="4">
    <location>
        <begin position="742"/>
        <end position="794"/>
    </location>
</feature>
<dbReference type="SUPFAM" id="SSF54928">
    <property type="entry name" value="RNA-binding domain, RBD"/>
    <property type="match status" value="1"/>
</dbReference>
<keyword evidence="1" id="KW-0677">Repeat</keyword>
<dbReference type="Gene3D" id="3.30.70.330">
    <property type="match status" value="1"/>
</dbReference>
<feature type="region of interest" description="Disordered" evidence="4">
    <location>
        <begin position="742"/>
        <end position="797"/>
    </location>
</feature>
<evidence type="ECO:0000256" key="1">
    <source>
        <dbReference type="ARBA" id="ARBA00022737"/>
    </source>
</evidence>
<dbReference type="SMART" id="SM00360">
    <property type="entry name" value="RRM"/>
    <property type="match status" value="1"/>
</dbReference>
<dbReference type="RefSeq" id="XP_002669342.1">
    <property type="nucleotide sequence ID" value="XM_002669296.1"/>
</dbReference>
<feature type="region of interest" description="Disordered" evidence="4">
    <location>
        <begin position="841"/>
        <end position="876"/>
    </location>
</feature>
<dbReference type="GO" id="GO:0006396">
    <property type="term" value="P:RNA processing"/>
    <property type="evidence" value="ECO:0007669"/>
    <property type="project" value="InterPro"/>
</dbReference>
<dbReference type="InterPro" id="IPR000504">
    <property type="entry name" value="RRM_dom"/>
</dbReference>